<dbReference type="AlphaFoldDB" id="B9SYL2"/>
<feature type="compositionally biased region" description="Basic and acidic residues" evidence="1">
    <location>
        <begin position="205"/>
        <end position="240"/>
    </location>
</feature>
<evidence type="ECO:0000313" key="3">
    <source>
        <dbReference type="Proteomes" id="UP000008311"/>
    </source>
</evidence>
<evidence type="ECO:0000313" key="2">
    <source>
        <dbReference type="EMBL" id="EEF31295.1"/>
    </source>
</evidence>
<feature type="compositionally biased region" description="Basic and acidic residues" evidence="1">
    <location>
        <begin position="12"/>
        <end position="25"/>
    </location>
</feature>
<feature type="region of interest" description="Disordered" evidence="1">
    <location>
        <begin position="1"/>
        <end position="177"/>
    </location>
</feature>
<feature type="compositionally biased region" description="Pro residues" evidence="1">
    <location>
        <begin position="1"/>
        <end position="11"/>
    </location>
</feature>
<feature type="compositionally biased region" description="Basic and acidic residues" evidence="1">
    <location>
        <begin position="39"/>
        <end position="88"/>
    </location>
</feature>
<dbReference type="EMBL" id="EQ974254">
    <property type="protein sequence ID" value="EEF31295.1"/>
    <property type="molecule type" value="Genomic_DNA"/>
</dbReference>
<reference evidence="3" key="1">
    <citation type="journal article" date="2010" name="Nat. Biotechnol.">
        <title>Draft genome sequence of the oilseed species Ricinus communis.</title>
        <authorList>
            <person name="Chan A.P."/>
            <person name="Crabtree J."/>
            <person name="Zhao Q."/>
            <person name="Lorenzi H."/>
            <person name="Orvis J."/>
            <person name="Puiu D."/>
            <person name="Melake-Berhan A."/>
            <person name="Jones K.M."/>
            <person name="Redman J."/>
            <person name="Chen G."/>
            <person name="Cahoon E.B."/>
            <person name="Gedil M."/>
            <person name="Stanke M."/>
            <person name="Haas B.J."/>
            <person name="Wortman J.R."/>
            <person name="Fraser-Liggett C.M."/>
            <person name="Ravel J."/>
            <person name="Rabinowicz P.D."/>
        </authorList>
    </citation>
    <scope>NUCLEOTIDE SEQUENCE [LARGE SCALE GENOMIC DNA]</scope>
    <source>
        <strain evidence="3">cv. Hale</strain>
    </source>
</reference>
<dbReference type="InParanoid" id="B9SYL2"/>
<accession>B9SYL2</accession>
<feature type="compositionally biased region" description="Basic residues" evidence="1">
    <location>
        <begin position="26"/>
        <end position="38"/>
    </location>
</feature>
<dbReference type="FunCoup" id="B9SYL2">
    <property type="interactions" value="667"/>
</dbReference>
<protein>
    <submittedName>
        <fullName evidence="2">DNA binding protein, putative</fullName>
    </submittedName>
</protein>
<feature type="compositionally biased region" description="Basic and acidic residues" evidence="1">
    <location>
        <begin position="247"/>
        <end position="289"/>
    </location>
</feature>
<dbReference type="PANTHER" id="PTHR34660">
    <property type="entry name" value="MYB-LIKE PROTEIN X"/>
    <property type="match status" value="1"/>
</dbReference>
<name>B9SYL2_RICCO</name>
<evidence type="ECO:0000256" key="1">
    <source>
        <dbReference type="SAM" id="MobiDB-lite"/>
    </source>
</evidence>
<feature type="region of interest" description="Disordered" evidence="1">
    <location>
        <begin position="205"/>
        <end position="289"/>
    </location>
</feature>
<dbReference type="KEGG" id="rcu:8286079"/>
<feature type="compositionally biased region" description="Basic and acidic residues" evidence="1">
    <location>
        <begin position="138"/>
        <end position="147"/>
    </location>
</feature>
<dbReference type="eggNOG" id="ENOG502QS3H">
    <property type="taxonomic scope" value="Eukaryota"/>
</dbReference>
<proteinExistence type="predicted"/>
<organism evidence="2 3">
    <name type="scientific">Ricinus communis</name>
    <name type="common">Castor bean</name>
    <dbReference type="NCBI Taxonomy" id="3988"/>
    <lineage>
        <taxon>Eukaryota</taxon>
        <taxon>Viridiplantae</taxon>
        <taxon>Streptophyta</taxon>
        <taxon>Embryophyta</taxon>
        <taxon>Tracheophyta</taxon>
        <taxon>Spermatophyta</taxon>
        <taxon>Magnoliopsida</taxon>
        <taxon>eudicotyledons</taxon>
        <taxon>Gunneridae</taxon>
        <taxon>Pentapetalae</taxon>
        <taxon>rosids</taxon>
        <taxon>fabids</taxon>
        <taxon>Malpighiales</taxon>
        <taxon>Euphorbiaceae</taxon>
        <taxon>Acalyphoideae</taxon>
        <taxon>Acalypheae</taxon>
        <taxon>Ricinus</taxon>
    </lineage>
</organism>
<feature type="region of interest" description="Disordered" evidence="1">
    <location>
        <begin position="326"/>
        <end position="346"/>
    </location>
</feature>
<dbReference type="OrthoDB" id="1913135at2759"/>
<dbReference type="PANTHER" id="PTHR34660:SF21">
    <property type="entry name" value="MYB-LIKE PROTEIN X ISOFORM X2"/>
    <property type="match status" value="1"/>
</dbReference>
<feature type="compositionally biased region" description="Polar residues" evidence="1">
    <location>
        <begin position="100"/>
        <end position="109"/>
    </location>
</feature>
<keyword evidence="3" id="KW-1185">Reference proteome</keyword>
<feature type="compositionally biased region" description="Basic and acidic residues" evidence="1">
    <location>
        <begin position="156"/>
        <end position="177"/>
    </location>
</feature>
<feature type="compositionally biased region" description="Basic and acidic residues" evidence="1">
    <location>
        <begin position="117"/>
        <end position="128"/>
    </location>
</feature>
<dbReference type="STRING" id="3988.B9SYL2"/>
<gene>
    <name evidence="2" type="ORF">RCOM_1416870</name>
</gene>
<dbReference type="Proteomes" id="UP000008311">
    <property type="component" value="Unassembled WGS sequence"/>
</dbReference>
<sequence>MSRCFPFPPPGYEKKARVDDTDLLKKEKHKEKKHKKDKKDKEKREGKEKRDKDRSKEKHREKKDRKETHKDKDRDREKNGTSDEKKVEGQSGYHNGEKFGSNSQQNSVVRDSACVEELARRIKDEDRASGSQMVQKVDATDQKRSEVRGSISIQSQEKEKIKNKNEDQRKINGQKNHFDTRVLEKAFGQTSFGMDQERVEGIVRLVEKKDTEKQMEGKEKNKQKENDGKGDKHKVKDREKIRKSKDKNREKEEKKENSKEKEITKPSKEQPKLKDNVSKLKEGSKDSLDFRNIKSPERLKLSNVSLAAEGNLGKRKELERNGFLLENGNRPNKFPRPVSSSHSVVENGKKLEPCKSAVQFASEKQELVNNHKVYIKEQKVNGFVTAEHKINGLIPARSHISSTKSLSVGVQANENGETFSKPPHPDTKYLSQILSIPEMEELPDVDDQEWLLSYNHLQSKKPTRGSPGIDGIRQVWAEAFRIESADISALPYVIPY</sequence>